<evidence type="ECO:0000313" key="2">
    <source>
        <dbReference type="Proteomes" id="UP000610862"/>
    </source>
</evidence>
<dbReference type="RefSeq" id="WP_177268271.1">
    <property type="nucleotide sequence ID" value="NZ_JACRTA010000001.1"/>
</dbReference>
<dbReference type="InterPro" id="IPR027417">
    <property type="entry name" value="P-loop_NTPase"/>
</dbReference>
<protein>
    <recommendedName>
        <fullName evidence="3">Twitching motility protein PilT</fullName>
    </recommendedName>
</protein>
<keyword evidence="2" id="KW-1185">Reference proteome</keyword>
<name>A0A926E7V2_9FIRM</name>
<evidence type="ECO:0008006" key="3">
    <source>
        <dbReference type="Google" id="ProtNLM"/>
    </source>
</evidence>
<proteinExistence type="predicted"/>
<organism evidence="1 2">
    <name type="scientific">Lentihominibacter hominis</name>
    <dbReference type="NCBI Taxonomy" id="2763645"/>
    <lineage>
        <taxon>Bacteria</taxon>
        <taxon>Bacillati</taxon>
        <taxon>Bacillota</taxon>
        <taxon>Clostridia</taxon>
        <taxon>Peptostreptococcales</taxon>
        <taxon>Anaerovoracaceae</taxon>
        <taxon>Lentihominibacter</taxon>
    </lineage>
</organism>
<dbReference type="EMBL" id="JACRTA010000001">
    <property type="protein sequence ID" value="MBC8567349.1"/>
    <property type="molecule type" value="Genomic_DNA"/>
</dbReference>
<dbReference type="SUPFAM" id="SSF52540">
    <property type="entry name" value="P-loop containing nucleoside triphosphate hydrolases"/>
    <property type="match status" value="1"/>
</dbReference>
<evidence type="ECO:0000313" key="1">
    <source>
        <dbReference type="EMBL" id="MBC8567349.1"/>
    </source>
</evidence>
<comment type="caution">
    <text evidence="1">The sequence shown here is derived from an EMBL/GenBank/DDBJ whole genome shotgun (WGS) entry which is preliminary data.</text>
</comment>
<sequence>MVKLLIGHKGSGKTGQMVQIANDSVEKSNGSIIFINKNHRLNYELAHDIRVICMEDYENITNIDEYIGFIYGIISSDHDIETIFIDSILKHADVSLGDLPEFIDRLKAISKLFDLDFVVSVSAEKEEMIGVNFDGCEILN</sequence>
<dbReference type="AlphaFoldDB" id="A0A926E7V2"/>
<accession>A0A926E7V2</accession>
<reference evidence="1" key="1">
    <citation type="submission" date="2020-08" db="EMBL/GenBank/DDBJ databases">
        <title>Genome public.</title>
        <authorList>
            <person name="Liu C."/>
            <person name="Sun Q."/>
        </authorList>
    </citation>
    <scope>NUCLEOTIDE SEQUENCE</scope>
    <source>
        <strain evidence="1">NSJ-24</strain>
    </source>
</reference>
<dbReference type="Proteomes" id="UP000610862">
    <property type="component" value="Unassembled WGS sequence"/>
</dbReference>
<gene>
    <name evidence="1" type="ORF">H8692_01040</name>
</gene>